<evidence type="ECO:0000313" key="5">
    <source>
        <dbReference type="Proteomes" id="UP000728185"/>
    </source>
</evidence>
<feature type="region of interest" description="Disordered" evidence="2">
    <location>
        <begin position="159"/>
        <end position="216"/>
    </location>
</feature>
<keyword evidence="3" id="KW-0812">Transmembrane</keyword>
<feature type="region of interest" description="Disordered" evidence="2">
    <location>
        <begin position="451"/>
        <end position="470"/>
    </location>
</feature>
<keyword evidence="3" id="KW-0472">Membrane</keyword>
<reference evidence="4" key="1">
    <citation type="submission" date="2019-05" db="EMBL/GenBank/DDBJ databases">
        <title>Annotation for the trematode Fasciolopsis buski.</title>
        <authorList>
            <person name="Choi Y.-J."/>
        </authorList>
    </citation>
    <scope>NUCLEOTIDE SEQUENCE</scope>
    <source>
        <strain evidence="4">HT</strain>
        <tissue evidence="4">Whole worm</tissue>
    </source>
</reference>
<feature type="compositionally biased region" description="Polar residues" evidence="2">
    <location>
        <begin position="454"/>
        <end position="468"/>
    </location>
</feature>
<gene>
    <name evidence="4" type="ORF">FBUS_01702</name>
</gene>
<dbReference type="EMBL" id="LUCM01003558">
    <property type="protein sequence ID" value="KAA0195631.1"/>
    <property type="molecule type" value="Genomic_DNA"/>
</dbReference>
<feature type="compositionally biased region" description="Basic and acidic residues" evidence="2">
    <location>
        <begin position="342"/>
        <end position="359"/>
    </location>
</feature>
<feature type="compositionally biased region" description="Polar residues" evidence="2">
    <location>
        <begin position="191"/>
        <end position="200"/>
    </location>
</feature>
<feature type="compositionally biased region" description="Polar residues" evidence="2">
    <location>
        <begin position="207"/>
        <end position="216"/>
    </location>
</feature>
<evidence type="ECO:0000313" key="4">
    <source>
        <dbReference type="EMBL" id="KAA0195631.1"/>
    </source>
</evidence>
<dbReference type="AlphaFoldDB" id="A0A8E0VIJ5"/>
<feature type="coiled-coil region" evidence="1">
    <location>
        <begin position="278"/>
        <end position="305"/>
    </location>
</feature>
<evidence type="ECO:0000256" key="1">
    <source>
        <dbReference type="SAM" id="Coils"/>
    </source>
</evidence>
<comment type="caution">
    <text evidence="4">The sequence shown here is derived from an EMBL/GenBank/DDBJ whole genome shotgun (WGS) entry which is preliminary data.</text>
</comment>
<dbReference type="InterPro" id="IPR040171">
    <property type="entry name" value="USBP1-like"/>
</dbReference>
<feature type="compositionally biased region" description="Acidic residues" evidence="2">
    <location>
        <begin position="321"/>
        <end position="334"/>
    </location>
</feature>
<organism evidence="4 5">
    <name type="scientific">Fasciolopsis buskii</name>
    <dbReference type="NCBI Taxonomy" id="27845"/>
    <lineage>
        <taxon>Eukaryota</taxon>
        <taxon>Metazoa</taxon>
        <taxon>Spiralia</taxon>
        <taxon>Lophotrochozoa</taxon>
        <taxon>Platyhelminthes</taxon>
        <taxon>Trematoda</taxon>
        <taxon>Digenea</taxon>
        <taxon>Plagiorchiida</taxon>
        <taxon>Echinostomata</taxon>
        <taxon>Echinostomatoidea</taxon>
        <taxon>Fasciolidae</taxon>
        <taxon>Fasciolopsis</taxon>
    </lineage>
</organism>
<feature type="compositionally biased region" description="Low complexity" evidence="2">
    <location>
        <begin position="162"/>
        <end position="173"/>
    </location>
</feature>
<dbReference type="OrthoDB" id="6256369at2759"/>
<feature type="region of interest" description="Disordered" evidence="2">
    <location>
        <begin position="321"/>
        <end position="377"/>
    </location>
</feature>
<evidence type="ECO:0000256" key="3">
    <source>
        <dbReference type="SAM" id="Phobius"/>
    </source>
</evidence>
<keyword evidence="3" id="KW-1133">Transmembrane helix</keyword>
<sequence>MEDHAEEIISMLGAREKENISLEEFLSCRKKVFLEAMNFPNASGSKSCSCVGDTHFCSPSGKVKKIQKFPVSYPPDNSSFEDRSFTQNLKSKDATERDTKTVRECPTSNNNSLICGTEYDSQDLHILLQRNYPDLYETIFLNNLHGSFDDGVCNVPKIGTTSSSSSPSPGRPSWATSSTATYSHPRFDEPTNCSMVNGSKTKIPDSARQTTTSHTTRCPSVELARRLFDCVNTLHSHQTTRLRSEVFDLSNRIRALQMNHESTCRDWKGIERERDQLRHELSNQIARYEDRLTELHSVIAELRRRLENAGTSVIPEVDEFEEVDDNDNGDDDDGQLGLSDPTRTRDGTSHVTRAHESTSHADACSNRSSEGDTSVDAIDGDLVDTRAFRIRTSRFVNPLDFSSSSGDLTRLSADMIICEKYDSLRLTSRNASVKPFATEKISSNVVDIVRRSAESQPDPSKASDTPSITTTTTAGTVMVTTNVTATTRSEMGNKSTCMTFPNGMQMVHASPDMPLSAEQTVSCSLQMPFFIVSSIGVICFPSIFSWVLNLTIK</sequence>
<evidence type="ECO:0000256" key="2">
    <source>
        <dbReference type="SAM" id="MobiDB-lite"/>
    </source>
</evidence>
<keyword evidence="1" id="KW-0175">Coiled coil</keyword>
<keyword evidence="5" id="KW-1185">Reference proteome</keyword>
<accession>A0A8E0VIJ5</accession>
<name>A0A8E0VIJ5_9TREM</name>
<dbReference type="PANTHER" id="PTHR23347:SF6">
    <property type="entry name" value="FI17904P1"/>
    <property type="match status" value="1"/>
</dbReference>
<feature type="transmembrane region" description="Helical" evidence="3">
    <location>
        <begin position="527"/>
        <end position="548"/>
    </location>
</feature>
<dbReference type="Proteomes" id="UP000728185">
    <property type="component" value="Unassembled WGS sequence"/>
</dbReference>
<proteinExistence type="predicted"/>
<protein>
    <submittedName>
        <fullName evidence="4">Uncharacterized protein</fullName>
    </submittedName>
</protein>
<dbReference type="PANTHER" id="PTHR23347">
    <property type="entry name" value="COLORECTAL MUTANT CANCER PROTEIN MCC PROTEIN -RELATED"/>
    <property type="match status" value="1"/>
</dbReference>